<accession>X1QM57</accession>
<evidence type="ECO:0000256" key="1">
    <source>
        <dbReference type="SAM" id="Phobius"/>
    </source>
</evidence>
<reference evidence="2" key="1">
    <citation type="journal article" date="2014" name="Front. Microbiol.">
        <title>High frequency of phylogenetically diverse reductive dehalogenase-homologous genes in deep subseafloor sedimentary metagenomes.</title>
        <authorList>
            <person name="Kawai M."/>
            <person name="Futagami T."/>
            <person name="Toyoda A."/>
            <person name="Takaki Y."/>
            <person name="Nishi S."/>
            <person name="Hori S."/>
            <person name="Arai W."/>
            <person name="Tsubouchi T."/>
            <person name="Morono Y."/>
            <person name="Uchiyama I."/>
            <person name="Ito T."/>
            <person name="Fujiyama A."/>
            <person name="Inagaki F."/>
            <person name="Takami H."/>
        </authorList>
    </citation>
    <scope>NUCLEOTIDE SEQUENCE</scope>
    <source>
        <strain evidence="2">Expedition CK06-06</strain>
    </source>
</reference>
<gene>
    <name evidence="2" type="ORF">S06H3_45036</name>
</gene>
<keyword evidence="1" id="KW-0812">Transmembrane</keyword>
<evidence type="ECO:0000313" key="2">
    <source>
        <dbReference type="EMBL" id="GAI44354.1"/>
    </source>
</evidence>
<name>X1QM57_9ZZZZ</name>
<feature type="transmembrane region" description="Helical" evidence="1">
    <location>
        <begin position="62"/>
        <end position="84"/>
    </location>
</feature>
<feature type="transmembrane region" description="Helical" evidence="1">
    <location>
        <begin position="6"/>
        <end position="26"/>
    </location>
</feature>
<keyword evidence="1" id="KW-0472">Membrane</keyword>
<comment type="caution">
    <text evidence="2">The sequence shown here is derived from an EMBL/GenBank/DDBJ whole genome shotgun (WGS) entry which is preliminary data.</text>
</comment>
<organism evidence="2">
    <name type="scientific">marine sediment metagenome</name>
    <dbReference type="NCBI Taxonomy" id="412755"/>
    <lineage>
        <taxon>unclassified sequences</taxon>
        <taxon>metagenomes</taxon>
        <taxon>ecological metagenomes</taxon>
    </lineage>
</organism>
<proteinExistence type="predicted"/>
<protein>
    <submittedName>
        <fullName evidence="2">Uncharacterized protein</fullName>
    </submittedName>
</protein>
<sequence length="85" mass="9278">MPSGDYFIPVGIGGFFAILGIILIVLGKGEERAYYDSLASHTDAREFLEHWPERPRVGAIKIGGWIALAVGLLMVVMGGAFWLWG</sequence>
<dbReference type="AlphaFoldDB" id="X1QM57"/>
<keyword evidence="1" id="KW-1133">Transmembrane helix</keyword>
<dbReference type="EMBL" id="BARV01028072">
    <property type="protein sequence ID" value="GAI44354.1"/>
    <property type="molecule type" value="Genomic_DNA"/>
</dbReference>